<dbReference type="GO" id="GO:0005634">
    <property type="term" value="C:nucleus"/>
    <property type="evidence" value="ECO:0007669"/>
    <property type="project" value="TreeGrafter"/>
</dbReference>
<reference evidence="12" key="1">
    <citation type="submission" date="2019-05" db="EMBL/GenBank/DDBJ databases">
        <authorList>
            <person name="Zhang S."/>
            <person name="Liu J."/>
        </authorList>
    </citation>
    <scope>NUCLEOTIDE SEQUENCE [LARGE SCALE GENOMIC DNA]</scope>
</reference>
<feature type="region of interest" description="Disordered" evidence="10">
    <location>
        <begin position="29"/>
        <end position="66"/>
    </location>
</feature>
<evidence type="ECO:0000259" key="11">
    <source>
        <dbReference type="PROSITE" id="PS50217"/>
    </source>
</evidence>
<keyword evidence="2" id="KW-0221">Differentiation</keyword>
<comment type="similarity">
    <text evidence="1">Belongs to the bZIP family.</text>
</comment>
<dbReference type="Ensembl" id="ENSBGRT00000048966.1">
    <property type="protein sequence ID" value="ENSBGRP00000042230.1"/>
    <property type="gene ID" value="ENSBGRG00000026456.1"/>
</dbReference>
<keyword evidence="4" id="KW-0238">DNA-binding</keyword>
<evidence type="ECO:0000313" key="13">
    <source>
        <dbReference type="Proteomes" id="UP000694520"/>
    </source>
</evidence>
<organism evidence="12 13">
    <name type="scientific">Bos mutus grunniens</name>
    <name type="common">Wild yak</name>
    <name type="synonym">Bos grunniens</name>
    <dbReference type="NCBI Taxonomy" id="30521"/>
    <lineage>
        <taxon>Eukaryota</taxon>
        <taxon>Metazoa</taxon>
        <taxon>Chordata</taxon>
        <taxon>Craniata</taxon>
        <taxon>Vertebrata</taxon>
        <taxon>Euteleostomi</taxon>
        <taxon>Mammalia</taxon>
        <taxon>Eutheria</taxon>
        <taxon>Laurasiatheria</taxon>
        <taxon>Artiodactyla</taxon>
        <taxon>Ruminantia</taxon>
        <taxon>Pecora</taxon>
        <taxon>Bovidae</taxon>
        <taxon>Bovinae</taxon>
        <taxon>Bos</taxon>
    </lineage>
</organism>
<evidence type="ECO:0000256" key="5">
    <source>
        <dbReference type="ARBA" id="ARBA00023159"/>
    </source>
</evidence>
<proteinExistence type="inferred from homology"/>
<comment type="subunit">
    <text evidence="8">Heterodimer; heterodimerizes with JUN family proteins.</text>
</comment>
<dbReference type="CDD" id="cd14701">
    <property type="entry name" value="bZIP_BATF"/>
    <property type="match status" value="1"/>
</dbReference>
<evidence type="ECO:0000256" key="4">
    <source>
        <dbReference type="ARBA" id="ARBA00023125"/>
    </source>
</evidence>
<keyword evidence="13" id="KW-1185">Reference proteome</keyword>
<dbReference type="SUPFAM" id="SSF57959">
    <property type="entry name" value="Leucine zipper domain"/>
    <property type="match status" value="1"/>
</dbReference>
<dbReference type="FunFam" id="1.20.5.170:FF:000080">
    <property type="entry name" value="Basic leucine zipper transcriptional factor ATF-like 2"/>
    <property type="match status" value="1"/>
</dbReference>
<evidence type="ECO:0000313" key="12">
    <source>
        <dbReference type="Ensembl" id="ENSBGRP00000042230.1"/>
    </source>
</evidence>
<dbReference type="GO" id="GO:0000981">
    <property type="term" value="F:DNA-binding transcription factor activity, RNA polymerase II-specific"/>
    <property type="evidence" value="ECO:0007669"/>
    <property type="project" value="TreeGrafter"/>
</dbReference>
<evidence type="ECO:0000256" key="3">
    <source>
        <dbReference type="ARBA" id="ARBA00023015"/>
    </source>
</evidence>
<evidence type="ECO:0000256" key="8">
    <source>
        <dbReference type="ARBA" id="ARBA00064452"/>
    </source>
</evidence>
<dbReference type="AlphaFoldDB" id="A0A8C0AM64"/>
<dbReference type="GO" id="GO:0000978">
    <property type="term" value="F:RNA polymerase II cis-regulatory region sequence-specific DNA binding"/>
    <property type="evidence" value="ECO:0007669"/>
    <property type="project" value="TreeGrafter"/>
</dbReference>
<dbReference type="PROSITE" id="PS50217">
    <property type="entry name" value="BZIP"/>
    <property type="match status" value="1"/>
</dbReference>
<dbReference type="InterPro" id="IPR004827">
    <property type="entry name" value="bZIP"/>
</dbReference>
<keyword evidence="6" id="KW-0804">Transcription</keyword>
<dbReference type="SMART" id="SM00338">
    <property type="entry name" value="BRLZ"/>
    <property type="match status" value="1"/>
</dbReference>
<dbReference type="PROSITE" id="PS00036">
    <property type="entry name" value="BZIP_BASIC"/>
    <property type="match status" value="1"/>
</dbReference>
<evidence type="ECO:0000256" key="7">
    <source>
        <dbReference type="ARBA" id="ARBA00023242"/>
    </source>
</evidence>
<feature type="domain" description="BZIP" evidence="11">
    <location>
        <begin position="27"/>
        <end position="80"/>
    </location>
</feature>
<reference evidence="12" key="3">
    <citation type="submission" date="2025-09" db="UniProtKB">
        <authorList>
            <consortium name="Ensembl"/>
        </authorList>
    </citation>
    <scope>IDENTIFICATION</scope>
</reference>
<evidence type="ECO:0000256" key="1">
    <source>
        <dbReference type="ARBA" id="ARBA00007163"/>
    </source>
</evidence>
<keyword evidence="5" id="KW-0010">Activator</keyword>
<evidence type="ECO:0000256" key="9">
    <source>
        <dbReference type="ARBA" id="ARBA00074031"/>
    </source>
</evidence>
<feature type="compositionally biased region" description="Basic and acidic residues" evidence="10">
    <location>
        <begin position="50"/>
        <end position="66"/>
    </location>
</feature>
<dbReference type="Pfam" id="PF00170">
    <property type="entry name" value="bZIP_1"/>
    <property type="match status" value="1"/>
</dbReference>
<evidence type="ECO:0000256" key="6">
    <source>
        <dbReference type="ARBA" id="ARBA00023163"/>
    </source>
</evidence>
<keyword evidence="3" id="KW-0805">Transcription regulation</keyword>
<dbReference type="InterPro" id="IPR000837">
    <property type="entry name" value="AP-1"/>
</dbReference>
<dbReference type="Proteomes" id="UP000694520">
    <property type="component" value="Chromosome 29"/>
</dbReference>
<reference evidence="12" key="2">
    <citation type="submission" date="2025-08" db="UniProtKB">
        <authorList>
            <consortium name="Ensembl"/>
        </authorList>
    </citation>
    <scope>IDENTIFICATION</scope>
</reference>
<sequence length="146" mass="15906">MCEAGIPPSGAVSVMGCSLTLQDAEEHQRQLRKKQKNRAAAQRSRQKHTNKADALHQQHESLEKQNHALRKEIQALQAELAWWTQALHVHERLCLLDCASCLAPGAAGCWGQAERTGLTPSLDPGSSLSTQASPLLLLGLPSWLTS</sequence>
<dbReference type="GeneTree" id="ENSGT00940000162373"/>
<name>A0A8C0AM64_BOSMU</name>
<keyword evidence="7" id="KW-0539">Nucleus</keyword>
<accession>A0A8C0AM64</accession>
<evidence type="ECO:0000256" key="2">
    <source>
        <dbReference type="ARBA" id="ARBA00022782"/>
    </source>
</evidence>
<dbReference type="Gene3D" id="1.20.5.170">
    <property type="match status" value="1"/>
</dbReference>
<evidence type="ECO:0000256" key="10">
    <source>
        <dbReference type="SAM" id="MobiDB-lite"/>
    </source>
</evidence>
<protein>
    <recommendedName>
        <fullName evidence="9">Basic leucine zipper transcriptional factor ATF-like 2</fullName>
    </recommendedName>
</protein>
<dbReference type="PANTHER" id="PTHR23351:SF11">
    <property type="entry name" value="BASIC LEUCINE ZIPPER TRANSCRIPTIONAL FACTOR ATF-LIKE 2"/>
    <property type="match status" value="1"/>
</dbReference>
<dbReference type="PANTHER" id="PTHR23351">
    <property type="entry name" value="FOS TRANSCRIPTION FACTOR-RELATED"/>
    <property type="match status" value="1"/>
</dbReference>
<dbReference type="InterPro" id="IPR046347">
    <property type="entry name" value="bZIP_sf"/>
</dbReference>
<dbReference type="GO" id="GO:0030154">
    <property type="term" value="P:cell differentiation"/>
    <property type="evidence" value="ECO:0007669"/>
    <property type="project" value="UniProtKB-KW"/>
</dbReference>